<dbReference type="CDD" id="cd00063">
    <property type="entry name" value="FN3"/>
    <property type="match status" value="2"/>
</dbReference>
<dbReference type="KEGG" id="xma:102224559"/>
<dbReference type="PANTHER" id="PTHR46708:SF2">
    <property type="entry name" value="FIBRONECTIN TYPE-III DOMAIN-CONTAINING PROTEIN"/>
    <property type="match status" value="1"/>
</dbReference>
<evidence type="ECO:0000259" key="4">
    <source>
        <dbReference type="PROSITE" id="PS50853"/>
    </source>
</evidence>
<dbReference type="AlphaFoldDB" id="M4A6K3"/>
<dbReference type="SUPFAM" id="SSF49265">
    <property type="entry name" value="Fibronectin type III"/>
    <property type="match status" value="3"/>
</dbReference>
<dbReference type="InterPro" id="IPR036116">
    <property type="entry name" value="FN3_sf"/>
</dbReference>
<dbReference type="InterPro" id="IPR003961">
    <property type="entry name" value="FN3_dom"/>
</dbReference>
<dbReference type="SMART" id="SM00060">
    <property type="entry name" value="FN3"/>
    <property type="match status" value="4"/>
</dbReference>
<dbReference type="Proteomes" id="UP000002852">
    <property type="component" value="Unassembled WGS sequence"/>
</dbReference>
<evidence type="ECO:0000313" key="5">
    <source>
        <dbReference type="Ensembl" id="ENSXMAP00000010097.1"/>
    </source>
</evidence>
<feature type="chain" id="PRO_5004047089" evidence="3">
    <location>
        <begin position="28"/>
        <end position="883"/>
    </location>
</feature>
<reference evidence="5" key="3">
    <citation type="submission" date="2025-08" db="UniProtKB">
        <authorList>
            <consortium name="Ensembl"/>
        </authorList>
    </citation>
    <scope>IDENTIFICATION</scope>
    <source>
        <strain evidence="5">JP 163 A</strain>
    </source>
</reference>
<dbReference type="Pfam" id="PF17971">
    <property type="entry name" value="LIFR_D2"/>
    <property type="match status" value="1"/>
</dbReference>
<dbReference type="InterPro" id="IPR050991">
    <property type="entry name" value="ECM_Regulatory_Proteins"/>
</dbReference>
<evidence type="ECO:0000256" key="2">
    <source>
        <dbReference type="SAM" id="Phobius"/>
    </source>
</evidence>
<feature type="signal peptide" evidence="3">
    <location>
        <begin position="1"/>
        <end position="27"/>
    </location>
</feature>
<dbReference type="InterPro" id="IPR013783">
    <property type="entry name" value="Ig-like_fold"/>
</dbReference>
<dbReference type="Gene3D" id="2.60.40.10">
    <property type="entry name" value="Immunoglobulins"/>
    <property type="match status" value="7"/>
</dbReference>
<keyword evidence="1" id="KW-0677">Repeat</keyword>
<evidence type="ECO:0000313" key="6">
    <source>
        <dbReference type="Proteomes" id="UP000002852"/>
    </source>
</evidence>
<dbReference type="GeneTree" id="ENSGT00940000155776"/>
<dbReference type="eggNOG" id="ENOG502RME8">
    <property type="taxonomic scope" value="Eukaryota"/>
</dbReference>
<protein>
    <submittedName>
        <fullName evidence="5">Leukemia inhibitory factor receptor-like</fullName>
    </submittedName>
</protein>
<proteinExistence type="predicted"/>
<keyword evidence="3" id="KW-0732">Signal</keyword>
<dbReference type="Ensembl" id="ENSXMAT00000010111.2">
    <property type="protein sequence ID" value="ENSXMAP00000010097.1"/>
    <property type="gene ID" value="ENSXMAG00000010077.2"/>
</dbReference>
<keyword evidence="2" id="KW-0472">Membrane</keyword>
<dbReference type="HOGENOM" id="CLU_012673_1_0_1"/>
<evidence type="ECO:0000256" key="3">
    <source>
        <dbReference type="SAM" id="SignalP"/>
    </source>
</evidence>
<dbReference type="RefSeq" id="XP_014324057.2">
    <property type="nucleotide sequence ID" value="XM_014468571.2"/>
</dbReference>
<organism evidence="5 6">
    <name type="scientific">Xiphophorus maculatus</name>
    <name type="common">Southern platyfish</name>
    <name type="synonym">Platypoecilus maculatus</name>
    <dbReference type="NCBI Taxonomy" id="8083"/>
    <lineage>
        <taxon>Eukaryota</taxon>
        <taxon>Metazoa</taxon>
        <taxon>Chordata</taxon>
        <taxon>Craniata</taxon>
        <taxon>Vertebrata</taxon>
        <taxon>Euteleostomi</taxon>
        <taxon>Actinopterygii</taxon>
        <taxon>Neopterygii</taxon>
        <taxon>Teleostei</taxon>
        <taxon>Neoteleostei</taxon>
        <taxon>Acanthomorphata</taxon>
        <taxon>Ovalentaria</taxon>
        <taxon>Atherinomorphae</taxon>
        <taxon>Cyprinodontiformes</taxon>
        <taxon>Poeciliidae</taxon>
        <taxon>Poeciliinae</taxon>
        <taxon>Xiphophorus</taxon>
    </lineage>
</organism>
<reference evidence="5" key="4">
    <citation type="submission" date="2025-09" db="UniProtKB">
        <authorList>
            <consortium name="Ensembl"/>
        </authorList>
    </citation>
    <scope>IDENTIFICATION</scope>
    <source>
        <strain evidence="5">JP 163 A</strain>
    </source>
</reference>
<keyword evidence="2" id="KW-1133">Transmembrane helix</keyword>
<dbReference type="CTD" id="9180"/>
<dbReference type="Pfam" id="PF25552">
    <property type="entry name" value="LIFR_D4"/>
    <property type="match status" value="1"/>
</dbReference>
<dbReference type="OrthoDB" id="6382334at2759"/>
<dbReference type="InParanoid" id="M4A6K3"/>
<dbReference type="GeneID" id="102224559"/>
<accession>M4A6K3</accession>
<feature type="domain" description="Fibronectin type-III" evidence="4">
    <location>
        <begin position="318"/>
        <end position="410"/>
    </location>
</feature>
<feature type="domain" description="Fibronectin type-III" evidence="4">
    <location>
        <begin position="604"/>
        <end position="708"/>
    </location>
</feature>
<sequence length="883" mass="98865">MRMGNIELFCAHLLGLYLIFCHPHTEGCGDFGSLPPKPNIRNFSNNQSLVVSWPRNRGASESDMYEIQISRTKSHTIIYNKNVSIPTRDSGWSTLTWISDLPLECVDHSVRIRSFCHQTAPGPWSNWVTNHGARAADASLIFPSSRLLKEGRSVMLCCVPPVNVDIMSITLRKESYPLLNVGDGVKAILMTNLTIPSIQIKKLVFSCTDSTGKRSLVQNAVGFPPQKPRNLNCTTSDMVNITCMWDPGREQVQYNFSNQTHKLYFENIGRSEIHCQPPSCTFPAVPQQQEYNIRLVVENQLGEETATYSFNISDRVSPVLDLNRVECGVTDVSLFWTVEGNLAQNILLCQVSTESETNRELPCSSENGLCKMHLDGLRPNRTYSAKVRCSINGRFWGPWTEPVPFKTLVALDLWRRIKYRPDSDIRDVTLLWKPPAFGTATSVKIQSYEVQRSQEGQTVTEPKDSGQSQADIPIGPSRCNFTVRALLSIGTSIPASIIIPPKDDSEIPPVKKRLSRTDDGFHLWWNKQTSVTCGHTVEWCILGSKAPCTLQWMKVPQGNSTFLPAGYFKPGRRYSFDIYGCTDHGDKLLETQTGYIEECASAQPPRIIEPVKRTYASVTLEWHYDEEDPAQPAFITGYLVTVQEVQTDARLGHAAILFNVSVDDPWKKSVTMEGLQQDQEYVCSVSALTTVGPGVPASITVRTKVNYFSHLAKILTPILLLLGCTVLLWPQRKMLKNRLREIFTYPSGMNIKTPEFESFLYESCQKLQSQREEECISCDIEVLTVKPLRHESPVLRDPESTNTTCSPAPQSSLAPSCVPLQTGYRPQSAVLLCQTPTHQQLMCIANKSYLSPITEFSEITSSFETSDCQQGSCAGLYGYISDS</sequence>
<evidence type="ECO:0000256" key="1">
    <source>
        <dbReference type="ARBA" id="ARBA00022737"/>
    </source>
</evidence>
<reference evidence="6" key="2">
    <citation type="journal article" date="2013" name="Nat. Genet.">
        <title>The genome of the platyfish, Xiphophorus maculatus, provides insights into evolutionary adaptation and several complex traits.</title>
        <authorList>
            <person name="Schartl M."/>
            <person name="Walter R.B."/>
            <person name="Shen Y."/>
            <person name="Garcia T."/>
            <person name="Catchen J."/>
            <person name="Amores A."/>
            <person name="Braasch I."/>
            <person name="Chalopin D."/>
            <person name="Volff J.N."/>
            <person name="Lesch K.P."/>
            <person name="Bisazza A."/>
            <person name="Minx P."/>
            <person name="Hillier L."/>
            <person name="Wilson R.K."/>
            <person name="Fuerstenberg S."/>
            <person name="Boore J."/>
            <person name="Searle S."/>
            <person name="Postlethwait J.H."/>
            <person name="Warren W.C."/>
        </authorList>
    </citation>
    <scope>NUCLEOTIDE SEQUENCE [LARGE SCALE GENOMIC DNA]</scope>
    <source>
        <strain evidence="6">JP 163 A</strain>
    </source>
</reference>
<feature type="transmembrane region" description="Helical" evidence="2">
    <location>
        <begin position="707"/>
        <end position="730"/>
    </location>
</feature>
<dbReference type="OMA" id="FNIYGCT"/>
<dbReference type="STRING" id="8083.ENSXMAP00000010097"/>
<dbReference type="Pfam" id="PF00041">
    <property type="entry name" value="fn3"/>
    <property type="match status" value="1"/>
</dbReference>
<dbReference type="PANTHER" id="PTHR46708">
    <property type="entry name" value="TENASCIN"/>
    <property type="match status" value="1"/>
</dbReference>
<keyword evidence="2" id="KW-0812">Transmembrane</keyword>
<name>M4A6K3_XIPMA</name>
<dbReference type="PROSITE" id="PS50853">
    <property type="entry name" value="FN3"/>
    <property type="match status" value="2"/>
</dbReference>
<keyword evidence="6" id="KW-1185">Reference proteome</keyword>
<reference evidence="6" key="1">
    <citation type="submission" date="2012-01" db="EMBL/GenBank/DDBJ databases">
        <authorList>
            <person name="Walter R."/>
            <person name="Schartl M."/>
            <person name="Warren W."/>
        </authorList>
    </citation>
    <scope>NUCLEOTIDE SEQUENCE [LARGE SCALE GENOMIC DNA]</scope>
    <source>
        <strain evidence="6">JP 163 A</strain>
    </source>
</reference>
<dbReference type="InterPro" id="IPR040817">
    <property type="entry name" value="LIFR_D2"/>
</dbReference>